<evidence type="ECO:0000313" key="2">
    <source>
        <dbReference type="Proteomes" id="UP000814033"/>
    </source>
</evidence>
<reference evidence="1" key="1">
    <citation type="submission" date="2021-02" db="EMBL/GenBank/DDBJ databases">
        <authorList>
            <consortium name="DOE Joint Genome Institute"/>
            <person name="Ahrendt S."/>
            <person name="Looney B.P."/>
            <person name="Miyauchi S."/>
            <person name="Morin E."/>
            <person name="Drula E."/>
            <person name="Courty P.E."/>
            <person name="Chicoki N."/>
            <person name="Fauchery L."/>
            <person name="Kohler A."/>
            <person name="Kuo A."/>
            <person name="Labutti K."/>
            <person name="Pangilinan J."/>
            <person name="Lipzen A."/>
            <person name="Riley R."/>
            <person name="Andreopoulos W."/>
            <person name="He G."/>
            <person name="Johnson J."/>
            <person name="Barry K.W."/>
            <person name="Grigoriev I.V."/>
            <person name="Nagy L."/>
            <person name="Hibbett D."/>
            <person name="Henrissat B."/>
            <person name="Matheny P.B."/>
            <person name="Labbe J."/>
            <person name="Martin F."/>
        </authorList>
    </citation>
    <scope>NUCLEOTIDE SEQUENCE</scope>
    <source>
        <strain evidence="1">FP105234-sp</strain>
    </source>
</reference>
<name>A0ACB8R6B0_9AGAM</name>
<evidence type="ECO:0000313" key="1">
    <source>
        <dbReference type="EMBL" id="KAI0039599.1"/>
    </source>
</evidence>
<proteinExistence type="predicted"/>
<sequence length="303" mass="33977">MEKSLSFVAPSIAVLELCTRVEGINLYNQAYGGAWDPVLAALLRALPLKPMFLEVTSNQESVGRAIELWSSIRALSVSAWSTSDVLPDIRMLHGFRALSVQAQDIEWLLAPGKGLVALRELNMMVPVNLWASALCRQLSASGVLPQLRVLNIKGDCPPQNILEPLTRLERLLPERHVAFPQSLRHLGFIGMLEARSTVAGLRMLPNMQRVTWFSCPPEDQLTMMKDVCRELGLELEIYLDFLVSPGPWPLDWVSRYINRPHWPSTAAAVARVGVTMSRILPSALKTAIWEVRKQTYIAYIDLR</sequence>
<reference evidence="1" key="2">
    <citation type="journal article" date="2022" name="New Phytol.">
        <title>Evolutionary transition to the ectomycorrhizal habit in the genomes of a hyperdiverse lineage of mushroom-forming fungi.</title>
        <authorList>
            <person name="Looney B."/>
            <person name="Miyauchi S."/>
            <person name="Morin E."/>
            <person name="Drula E."/>
            <person name="Courty P.E."/>
            <person name="Kohler A."/>
            <person name="Kuo A."/>
            <person name="LaButti K."/>
            <person name="Pangilinan J."/>
            <person name="Lipzen A."/>
            <person name="Riley R."/>
            <person name="Andreopoulos W."/>
            <person name="He G."/>
            <person name="Johnson J."/>
            <person name="Nolan M."/>
            <person name="Tritt A."/>
            <person name="Barry K.W."/>
            <person name="Grigoriev I.V."/>
            <person name="Nagy L.G."/>
            <person name="Hibbett D."/>
            <person name="Henrissat B."/>
            <person name="Matheny P.B."/>
            <person name="Labbe J."/>
            <person name="Martin F.M."/>
        </authorList>
    </citation>
    <scope>NUCLEOTIDE SEQUENCE</scope>
    <source>
        <strain evidence="1">FP105234-sp</strain>
    </source>
</reference>
<organism evidence="1 2">
    <name type="scientific">Auriscalpium vulgare</name>
    <dbReference type="NCBI Taxonomy" id="40419"/>
    <lineage>
        <taxon>Eukaryota</taxon>
        <taxon>Fungi</taxon>
        <taxon>Dikarya</taxon>
        <taxon>Basidiomycota</taxon>
        <taxon>Agaricomycotina</taxon>
        <taxon>Agaricomycetes</taxon>
        <taxon>Russulales</taxon>
        <taxon>Auriscalpiaceae</taxon>
        <taxon>Auriscalpium</taxon>
    </lineage>
</organism>
<dbReference type="Proteomes" id="UP000814033">
    <property type="component" value="Unassembled WGS sequence"/>
</dbReference>
<dbReference type="EMBL" id="MU276284">
    <property type="protein sequence ID" value="KAI0039599.1"/>
    <property type="molecule type" value="Genomic_DNA"/>
</dbReference>
<comment type="caution">
    <text evidence="1">The sequence shown here is derived from an EMBL/GenBank/DDBJ whole genome shotgun (WGS) entry which is preliminary data.</text>
</comment>
<protein>
    <submittedName>
        <fullName evidence="1">Uncharacterized protein</fullName>
    </submittedName>
</protein>
<gene>
    <name evidence="1" type="ORF">FA95DRAFT_1612442</name>
</gene>
<keyword evidence="2" id="KW-1185">Reference proteome</keyword>
<accession>A0ACB8R6B0</accession>